<evidence type="ECO:0000259" key="7">
    <source>
        <dbReference type="Pfam" id="PF16353"/>
    </source>
</evidence>
<dbReference type="SUPFAM" id="SSF49303">
    <property type="entry name" value="beta-Galactosidase/glucuronidase domain"/>
    <property type="match status" value="1"/>
</dbReference>
<dbReference type="InterPro" id="IPR036156">
    <property type="entry name" value="Beta-gal/glucu_dom_sf"/>
</dbReference>
<dbReference type="InterPro" id="IPR006101">
    <property type="entry name" value="Glyco_hydro_2"/>
</dbReference>
<dbReference type="Proteomes" id="UP001430584">
    <property type="component" value="Unassembled WGS sequence"/>
</dbReference>
<evidence type="ECO:0000256" key="4">
    <source>
        <dbReference type="ARBA" id="ARBA00023295"/>
    </source>
</evidence>
<dbReference type="PANTHER" id="PTHR46323">
    <property type="entry name" value="BETA-GALACTOSIDASE"/>
    <property type="match status" value="1"/>
</dbReference>
<dbReference type="SUPFAM" id="SSF51445">
    <property type="entry name" value="(Trans)glycosidases"/>
    <property type="match status" value="1"/>
</dbReference>
<dbReference type="PANTHER" id="PTHR46323:SF2">
    <property type="entry name" value="BETA-GALACTOSIDASE"/>
    <property type="match status" value="1"/>
</dbReference>
<evidence type="ECO:0000313" key="9">
    <source>
        <dbReference type="Proteomes" id="UP001430584"/>
    </source>
</evidence>
<dbReference type="InterPro" id="IPR023232">
    <property type="entry name" value="Glyco_hydro_2_AS"/>
</dbReference>
<dbReference type="InterPro" id="IPR013783">
    <property type="entry name" value="Ig-like_fold"/>
</dbReference>
<proteinExistence type="predicted"/>
<feature type="domain" description="Beta-galactosidase" evidence="7">
    <location>
        <begin position="239"/>
        <end position="310"/>
    </location>
</feature>
<feature type="compositionally biased region" description="Basic residues" evidence="5">
    <location>
        <begin position="323"/>
        <end position="344"/>
    </location>
</feature>
<dbReference type="InterPro" id="IPR006103">
    <property type="entry name" value="Glyco_hydro_2_cat"/>
</dbReference>
<feature type="region of interest" description="Disordered" evidence="5">
    <location>
        <begin position="386"/>
        <end position="474"/>
    </location>
</feature>
<evidence type="ECO:0000256" key="5">
    <source>
        <dbReference type="SAM" id="MobiDB-lite"/>
    </source>
</evidence>
<dbReference type="EMBL" id="JAJVCZ030000006">
    <property type="protein sequence ID" value="KAL0259268.1"/>
    <property type="molecule type" value="Genomic_DNA"/>
</dbReference>
<protein>
    <recommendedName>
        <fullName evidence="2">beta-galactosidase</fullName>
        <ecNumber evidence="2">3.2.1.23</ecNumber>
    </recommendedName>
</protein>
<keyword evidence="4" id="KW-0326">Glycosidase</keyword>
<gene>
    <name evidence="8" type="ORF">SLS55_006773</name>
</gene>
<dbReference type="PROSITE" id="PS00608">
    <property type="entry name" value="GLYCOSYL_HYDROL_F2_2"/>
    <property type="match status" value="1"/>
</dbReference>
<sequence length="474" mass="53837">MRPYVEEEAPPANARELPYEERKELEYEGAGRWTSDNARWERAYVDRVRDRNHASVVLWSLGNEAFYGSNHRAMYAWEKANDPTRAVRYEGDGRAETADVVSWMYPELRGLRGFAAAKWEDAAEKKREKKPLVLCEFAPAMGNGPGGLREYMELFYEHPCLQGGWVWEWANHGLEATSPDGHKYYAYGGDFGDQPNDGTFIMDGLVRSDHSVGPGLLEYKEAIEPVQFVAADVAAGSATVINRYDFSSLEYLACAVSVVQDGSVTSLGTAHVPAISPGQTGAVTFPTLDPGRLREGSHLQLDWTLKRPTARPRNRHAPAPPRALHRQQPHHQPIPRRRRRRHCHLRDPNLPRRPHHHRAHIHLDLRPRHRPALLLEEEVVVVHHHHRKPPPHLLPPPVLPPRPDRQRPRQRQRRRARLGRQTAAPRAPAPPRRRDADADADADAVHITTAATAPRRSRGWAGSSASTQRRRLRR</sequence>
<dbReference type="PRINTS" id="PR00132">
    <property type="entry name" value="GLHYDRLASE2"/>
</dbReference>
<evidence type="ECO:0000256" key="2">
    <source>
        <dbReference type="ARBA" id="ARBA00012756"/>
    </source>
</evidence>
<accession>A0ABR3CF48</accession>
<keyword evidence="3" id="KW-0378">Hydrolase</keyword>
<dbReference type="GeneID" id="92010858"/>
<keyword evidence="9" id="KW-1185">Reference proteome</keyword>
<feature type="region of interest" description="Disordered" evidence="5">
    <location>
        <begin position="305"/>
        <end position="364"/>
    </location>
</feature>
<evidence type="ECO:0000313" key="8">
    <source>
        <dbReference type="EMBL" id="KAL0259268.1"/>
    </source>
</evidence>
<dbReference type="Pfam" id="PF02836">
    <property type="entry name" value="Glyco_hydro_2_C"/>
    <property type="match status" value="1"/>
</dbReference>
<dbReference type="InterPro" id="IPR017853">
    <property type="entry name" value="GH"/>
</dbReference>
<evidence type="ECO:0000256" key="3">
    <source>
        <dbReference type="ARBA" id="ARBA00022801"/>
    </source>
</evidence>
<dbReference type="EC" id="3.2.1.23" evidence="2"/>
<dbReference type="RefSeq" id="XP_066632297.1">
    <property type="nucleotide sequence ID" value="XM_066778202.1"/>
</dbReference>
<evidence type="ECO:0000256" key="1">
    <source>
        <dbReference type="ARBA" id="ARBA00001412"/>
    </source>
</evidence>
<dbReference type="InterPro" id="IPR032312">
    <property type="entry name" value="LacZ_4"/>
</dbReference>
<feature type="compositionally biased region" description="Basic residues" evidence="5">
    <location>
        <begin position="408"/>
        <end position="418"/>
    </location>
</feature>
<name>A0ABR3CF48_9PEZI</name>
<reference evidence="8 9" key="1">
    <citation type="submission" date="2024-02" db="EMBL/GenBank/DDBJ databases">
        <title>De novo assembly and annotation of 12 fungi associated with fruit tree decline syndrome in Ontario, Canada.</title>
        <authorList>
            <person name="Sulman M."/>
            <person name="Ellouze W."/>
            <person name="Ilyukhin E."/>
        </authorList>
    </citation>
    <scope>NUCLEOTIDE SEQUENCE [LARGE SCALE GENOMIC DNA]</scope>
    <source>
        <strain evidence="8 9">FDS-637</strain>
    </source>
</reference>
<organism evidence="8 9">
    <name type="scientific">Diplodia seriata</name>
    <dbReference type="NCBI Taxonomy" id="420778"/>
    <lineage>
        <taxon>Eukaryota</taxon>
        <taxon>Fungi</taxon>
        <taxon>Dikarya</taxon>
        <taxon>Ascomycota</taxon>
        <taxon>Pezizomycotina</taxon>
        <taxon>Dothideomycetes</taxon>
        <taxon>Dothideomycetes incertae sedis</taxon>
        <taxon>Botryosphaeriales</taxon>
        <taxon>Botryosphaeriaceae</taxon>
        <taxon>Diplodia</taxon>
    </lineage>
</organism>
<dbReference type="Gene3D" id="3.20.20.80">
    <property type="entry name" value="Glycosidases"/>
    <property type="match status" value="1"/>
</dbReference>
<dbReference type="Pfam" id="PF16353">
    <property type="entry name" value="LacZ_4"/>
    <property type="match status" value="1"/>
</dbReference>
<dbReference type="InterPro" id="IPR050347">
    <property type="entry name" value="Bact_Beta-galactosidase"/>
</dbReference>
<evidence type="ECO:0000259" key="6">
    <source>
        <dbReference type="Pfam" id="PF02836"/>
    </source>
</evidence>
<comment type="caution">
    <text evidence="8">The sequence shown here is derived from an EMBL/GenBank/DDBJ whole genome shotgun (WGS) entry which is preliminary data.</text>
</comment>
<feature type="domain" description="Glycoside hydrolase family 2 catalytic" evidence="6">
    <location>
        <begin position="33"/>
        <end position="228"/>
    </location>
</feature>
<feature type="compositionally biased region" description="Pro residues" evidence="5">
    <location>
        <begin position="391"/>
        <end position="401"/>
    </location>
</feature>
<comment type="catalytic activity">
    <reaction evidence="1">
        <text>Hydrolysis of terminal non-reducing beta-D-galactose residues in beta-D-galactosides.</text>
        <dbReference type="EC" id="3.2.1.23"/>
    </reaction>
</comment>
<dbReference type="Gene3D" id="2.60.40.10">
    <property type="entry name" value="Immunoglobulins"/>
    <property type="match status" value="1"/>
</dbReference>